<proteinExistence type="predicted"/>
<feature type="region of interest" description="Disordered" evidence="1">
    <location>
        <begin position="24"/>
        <end position="43"/>
    </location>
</feature>
<evidence type="ECO:0000313" key="2">
    <source>
        <dbReference type="EMBL" id="KAG6476963.1"/>
    </source>
</evidence>
<name>A0A8J5F329_ZINOF</name>
<reference evidence="2 3" key="1">
    <citation type="submission" date="2020-08" db="EMBL/GenBank/DDBJ databases">
        <title>Plant Genome Project.</title>
        <authorList>
            <person name="Zhang R.-G."/>
        </authorList>
    </citation>
    <scope>NUCLEOTIDE SEQUENCE [LARGE SCALE GENOMIC DNA]</scope>
    <source>
        <tissue evidence="2">Rhizome</tissue>
    </source>
</reference>
<comment type="caution">
    <text evidence="2">The sequence shown here is derived from an EMBL/GenBank/DDBJ whole genome shotgun (WGS) entry which is preliminary data.</text>
</comment>
<keyword evidence="3" id="KW-1185">Reference proteome</keyword>
<organism evidence="2 3">
    <name type="scientific">Zingiber officinale</name>
    <name type="common">Ginger</name>
    <name type="synonym">Amomum zingiber</name>
    <dbReference type="NCBI Taxonomy" id="94328"/>
    <lineage>
        <taxon>Eukaryota</taxon>
        <taxon>Viridiplantae</taxon>
        <taxon>Streptophyta</taxon>
        <taxon>Embryophyta</taxon>
        <taxon>Tracheophyta</taxon>
        <taxon>Spermatophyta</taxon>
        <taxon>Magnoliopsida</taxon>
        <taxon>Liliopsida</taxon>
        <taxon>Zingiberales</taxon>
        <taxon>Zingiberaceae</taxon>
        <taxon>Zingiber</taxon>
    </lineage>
</organism>
<dbReference type="EMBL" id="JACMSC010000018">
    <property type="protein sequence ID" value="KAG6476963.1"/>
    <property type="molecule type" value="Genomic_DNA"/>
</dbReference>
<gene>
    <name evidence="2" type="ORF">ZIOFF_066213</name>
</gene>
<sequence>MQSPSAVQRGRGTQRPLFFVADPRSAPDCYPESAPTRAPVPVPAARPRVASTPVQFGRSPAAAKRIGPIRPETSWLGAAIAIQRGFRGCLVRKVISLQEFLDAISAPICGIPQFYAICAVSEDVSQKSKDPILGTIEDDEDTEKKSDAIVFDERFIAQDPLAFRNDSEEESTSEDEEFVVVAAEEATCNSQPNTYSQKDPHLELAGQEIKVEAMEEVVEMPEDSAQMTVEPGMVRRRLQ</sequence>
<accession>A0A8J5F329</accession>
<dbReference type="AlphaFoldDB" id="A0A8J5F329"/>
<protein>
    <submittedName>
        <fullName evidence="2">Uncharacterized protein</fullName>
    </submittedName>
</protein>
<dbReference type="Proteomes" id="UP000734854">
    <property type="component" value="Unassembled WGS sequence"/>
</dbReference>
<evidence type="ECO:0000313" key="3">
    <source>
        <dbReference type="Proteomes" id="UP000734854"/>
    </source>
</evidence>
<feature type="region of interest" description="Disordered" evidence="1">
    <location>
        <begin position="220"/>
        <end position="239"/>
    </location>
</feature>
<evidence type="ECO:0000256" key="1">
    <source>
        <dbReference type="SAM" id="MobiDB-lite"/>
    </source>
</evidence>